<reference evidence="7 8" key="1">
    <citation type="journal article" date="2016" name="Nat. Commun.">
        <title>Thousands of microbial genomes shed light on interconnected biogeochemical processes in an aquifer system.</title>
        <authorList>
            <person name="Anantharaman K."/>
            <person name="Brown C.T."/>
            <person name="Hug L.A."/>
            <person name="Sharon I."/>
            <person name="Castelle C.J."/>
            <person name="Probst A.J."/>
            <person name="Thomas B.C."/>
            <person name="Singh A."/>
            <person name="Wilkins M.J."/>
            <person name="Karaoz U."/>
            <person name="Brodie E.L."/>
            <person name="Williams K.H."/>
            <person name="Hubbard S.S."/>
            <person name="Banfield J.F."/>
        </authorList>
    </citation>
    <scope>NUCLEOTIDE SEQUENCE [LARGE SCALE GENOMIC DNA]</scope>
</reference>
<feature type="transmembrane region" description="Helical" evidence="5">
    <location>
        <begin position="55"/>
        <end position="80"/>
    </location>
</feature>
<dbReference type="EMBL" id="MFDD01000002">
    <property type="protein sequence ID" value="OGE41146.1"/>
    <property type="molecule type" value="Genomic_DNA"/>
</dbReference>
<proteinExistence type="predicted"/>
<evidence type="ECO:0000256" key="1">
    <source>
        <dbReference type="ARBA" id="ARBA00004141"/>
    </source>
</evidence>
<feature type="signal peptide" evidence="6">
    <location>
        <begin position="1"/>
        <end position="21"/>
    </location>
</feature>
<keyword evidence="4 5" id="KW-0472">Membrane</keyword>
<feature type="transmembrane region" description="Helical" evidence="5">
    <location>
        <begin position="151"/>
        <end position="168"/>
    </location>
</feature>
<dbReference type="InterPro" id="IPR032808">
    <property type="entry name" value="DoxX"/>
</dbReference>
<keyword evidence="6" id="KW-0732">Signal</keyword>
<protein>
    <recommendedName>
        <fullName evidence="9">DoxX family protein</fullName>
    </recommendedName>
</protein>
<feature type="transmembrane region" description="Helical" evidence="5">
    <location>
        <begin position="92"/>
        <end position="112"/>
    </location>
</feature>
<evidence type="ECO:0000313" key="7">
    <source>
        <dbReference type="EMBL" id="OGE41146.1"/>
    </source>
</evidence>
<dbReference type="AlphaFoldDB" id="A0A1F5KJN5"/>
<accession>A0A1F5KJN5</accession>
<dbReference type="Proteomes" id="UP000177328">
    <property type="component" value="Unassembled WGS sequence"/>
</dbReference>
<feature type="transmembrane region" description="Helical" evidence="5">
    <location>
        <begin position="247"/>
        <end position="268"/>
    </location>
</feature>
<feature type="chain" id="PRO_5009519111" description="DoxX family protein" evidence="6">
    <location>
        <begin position="22"/>
        <end position="330"/>
    </location>
</feature>
<gene>
    <name evidence="7" type="ORF">A3D25_01265</name>
</gene>
<feature type="transmembrane region" description="Helical" evidence="5">
    <location>
        <begin position="206"/>
        <end position="227"/>
    </location>
</feature>
<sequence>MPRGILFFLVCLIFFSPQIVAAHEVYVLAPQEVKISLEQISPNPFNALTTNYNQFLVAAFLITLVGLLAHFLSGWLARFFFLVKLENRVKRWAPVLIQLTLLGSLLSCVYYNALFGPELPLEKIFGSSALLARALLLGCAVTLILGKYVRLGILLFILLFVCSLIFAPTFALAYMVYLGGALAVLLHGPYFGLLKPSNPEEQGKEFLIIRIALGCSLLYSAFFAKFLHSQLAIETINKFELTKFFPFDPLFVVLGAFLVESLIGLCLIFGYQIRLVSFVFIIFLTVSILFFQEAAWPHFILFGTALTLLFHGYDKYTARRLISKTEDPVL</sequence>
<feature type="transmembrane region" description="Helical" evidence="5">
    <location>
        <begin position="124"/>
        <end position="144"/>
    </location>
</feature>
<name>A0A1F5KJN5_9BACT</name>
<comment type="caution">
    <text evidence="7">The sequence shown here is derived from an EMBL/GenBank/DDBJ whole genome shotgun (WGS) entry which is preliminary data.</text>
</comment>
<feature type="transmembrane region" description="Helical" evidence="5">
    <location>
        <begin position="298"/>
        <end position="314"/>
    </location>
</feature>
<dbReference type="GO" id="GO:0016020">
    <property type="term" value="C:membrane"/>
    <property type="evidence" value="ECO:0007669"/>
    <property type="project" value="UniProtKB-SubCell"/>
</dbReference>
<feature type="transmembrane region" description="Helical" evidence="5">
    <location>
        <begin position="174"/>
        <end position="194"/>
    </location>
</feature>
<evidence type="ECO:0000313" key="8">
    <source>
        <dbReference type="Proteomes" id="UP000177328"/>
    </source>
</evidence>
<evidence type="ECO:0000256" key="2">
    <source>
        <dbReference type="ARBA" id="ARBA00022692"/>
    </source>
</evidence>
<evidence type="ECO:0000256" key="3">
    <source>
        <dbReference type="ARBA" id="ARBA00022989"/>
    </source>
</evidence>
<evidence type="ECO:0000256" key="4">
    <source>
        <dbReference type="ARBA" id="ARBA00023136"/>
    </source>
</evidence>
<keyword evidence="2 5" id="KW-0812">Transmembrane</keyword>
<comment type="subcellular location">
    <subcellularLocation>
        <location evidence="1">Membrane</location>
        <topology evidence="1">Multi-pass membrane protein</topology>
    </subcellularLocation>
</comment>
<evidence type="ECO:0008006" key="9">
    <source>
        <dbReference type="Google" id="ProtNLM"/>
    </source>
</evidence>
<evidence type="ECO:0000256" key="6">
    <source>
        <dbReference type="SAM" id="SignalP"/>
    </source>
</evidence>
<keyword evidence="3 5" id="KW-1133">Transmembrane helix</keyword>
<dbReference type="Pfam" id="PF07681">
    <property type="entry name" value="DoxX"/>
    <property type="match status" value="1"/>
</dbReference>
<organism evidence="7 8">
    <name type="scientific">Candidatus Daviesbacteria bacterium RIFCSPHIGHO2_02_FULL_43_12</name>
    <dbReference type="NCBI Taxonomy" id="1797776"/>
    <lineage>
        <taxon>Bacteria</taxon>
        <taxon>Candidatus Daviesiibacteriota</taxon>
    </lineage>
</organism>
<feature type="transmembrane region" description="Helical" evidence="5">
    <location>
        <begin position="275"/>
        <end position="292"/>
    </location>
</feature>
<evidence type="ECO:0000256" key="5">
    <source>
        <dbReference type="SAM" id="Phobius"/>
    </source>
</evidence>